<protein>
    <submittedName>
        <fullName evidence="1">Uncharacterized protein</fullName>
    </submittedName>
</protein>
<reference evidence="1 2" key="1">
    <citation type="journal article" date="2015" name="BMC Genomics">
        <title>Analysis of whole genome sequencing for the Escherichia coli O157:H7 typing phages.</title>
        <authorList>
            <person name="Cowley L.A."/>
            <person name="Beckett S.J."/>
            <person name="Chase-Topping M."/>
            <person name="Perry N."/>
            <person name="Dallman T.J."/>
            <person name="Gally D.L."/>
            <person name="Jenkins C."/>
        </authorList>
    </citation>
    <scope>NUCLEOTIDE SEQUENCE [LARGE SCALE GENOMIC DNA]</scope>
</reference>
<gene>
    <name evidence="1" type="ORF">ECTP4_00595</name>
</gene>
<organism evidence="1 2">
    <name type="scientific">Escherichia coli O157 typing phage 4</name>
    <dbReference type="NCBI Taxonomy" id="1508679"/>
    <lineage>
        <taxon>Viruses</taxon>
        <taxon>Duplodnaviria</taxon>
        <taxon>Heunggongvirae</taxon>
        <taxon>Uroviricota</taxon>
        <taxon>Caudoviricetes</taxon>
        <taxon>Vequintavirinae</taxon>
        <taxon>Vequintavirus</taxon>
        <taxon>Vequintavirus JES2013</taxon>
    </lineage>
</organism>
<evidence type="ECO:0000313" key="1">
    <source>
        <dbReference type="EMBL" id="AKE45469.1"/>
    </source>
</evidence>
<sequence length="172" mass="20244">MLLVDWKDFYGDKDPKAFIYKPWRYSESQIAAINLTAKRRKIIESKYRYAQLVAGVSPQVEGFVLKLYEKFMNYDLSFVKVGEDLSPGNNVTRWKVSCDKKLPISIEVCRYWGYHDCGLYDYHDVEIKPRNHLSDTEKDYLKHVILSMFGGYITEKNSEDRVSFLNSLNQEM</sequence>
<name>A0A0F6R717_9CAUD</name>
<dbReference type="EMBL" id="KP869102">
    <property type="protein sequence ID" value="AKE45469.1"/>
    <property type="molecule type" value="Genomic_DNA"/>
</dbReference>
<proteinExistence type="predicted"/>
<accession>A0A0F6R717</accession>
<evidence type="ECO:0000313" key="2">
    <source>
        <dbReference type="Proteomes" id="UP000260388"/>
    </source>
</evidence>
<dbReference type="Proteomes" id="UP000260388">
    <property type="component" value="Segment"/>
</dbReference>